<dbReference type="InterPro" id="IPR036638">
    <property type="entry name" value="HLH_DNA-bd_sf"/>
</dbReference>
<sequence>MDNCLPDWNTDLGVEIPSPIQRKSLGLDSELVELLWQNGEVVLHSQTNRKQSFDPTKSKQVHKPDQLTSRASENPNNLIQDDETVSWINCAIDESFEKEFCANFLPEIPSSIPIEANKLPEKYDGEKVSKFGASNVNNISPGQQRIDFARPPPRFGTCDVAHQRKNLGGIRKQGDLQLPVKNQACSVMTIGSSHCSSNQVVNEVDMTWASSCGIGSRDISAWTDENYGRKVSPPCESTERETLGQAITSSSGGSGSSFWKTSSQSNDTNRNKRKSRDVEESECQSDATELESAAGNKSSKKSGTTRRNRVAEMHNLSERRRRDRINEKMRALQELIPHSNKSDKASMLDEAIEYMKSLQMQLQWMWMGSGMATMMLPGMQHYMSRYGMRMGPPMLPAIQNFMRVSRLPLVDQAMSIAPTANQASISHSPVNYQNQMQNAVFPEQYANYMGFHSMSNTSQAMNMFNYGSHSAQQIQALAPPGNGNGSTA</sequence>
<feature type="region of interest" description="Disordered" evidence="5">
    <location>
        <begin position="46"/>
        <end position="77"/>
    </location>
</feature>
<keyword evidence="3" id="KW-0804">Transcription</keyword>
<dbReference type="OrthoDB" id="690068at2759"/>
<evidence type="ECO:0000313" key="9">
    <source>
        <dbReference type="RefSeq" id="XP_011100372.1"/>
    </source>
</evidence>
<dbReference type="GeneID" id="105178574"/>
<feature type="domain" description="BHLH" evidence="6">
    <location>
        <begin position="309"/>
        <end position="358"/>
    </location>
</feature>
<evidence type="ECO:0000313" key="7">
    <source>
        <dbReference type="Proteomes" id="UP000504604"/>
    </source>
</evidence>
<dbReference type="CDD" id="cd11445">
    <property type="entry name" value="bHLH_AtPIF_like"/>
    <property type="match status" value="1"/>
</dbReference>
<dbReference type="KEGG" id="sind:105178574"/>
<feature type="compositionally biased region" description="Low complexity" evidence="5">
    <location>
        <begin position="256"/>
        <end position="265"/>
    </location>
</feature>
<dbReference type="GO" id="GO:0003700">
    <property type="term" value="F:DNA-binding transcription factor activity"/>
    <property type="evidence" value="ECO:0007669"/>
    <property type="project" value="InterPro"/>
</dbReference>
<dbReference type="GO" id="GO:0046983">
    <property type="term" value="F:protein dimerization activity"/>
    <property type="evidence" value="ECO:0007669"/>
    <property type="project" value="InterPro"/>
</dbReference>
<gene>
    <name evidence="8 9" type="primary">LOC105178574</name>
</gene>
<evidence type="ECO:0000256" key="5">
    <source>
        <dbReference type="SAM" id="MobiDB-lite"/>
    </source>
</evidence>
<evidence type="ECO:0000256" key="4">
    <source>
        <dbReference type="ARBA" id="ARBA00023242"/>
    </source>
</evidence>
<dbReference type="InterPro" id="IPR047265">
    <property type="entry name" value="PIF1-like_bHLH"/>
</dbReference>
<dbReference type="Gramene" id="SIN_1016975.t">
    <property type="protein sequence ID" value="SIN_1016975.t"/>
    <property type="gene ID" value="SIN_1016975"/>
</dbReference>
<dbReference type="RefSeq" id="XP_011100372.1">
    <property type="nucleotide sequence ID" value="XM_011102070.2"/>
</dbReference>
<feature type="compositionally biased region" description="Polar residues" evidence="5">
    <location>
        <begin position="66"/>
        <end position="77"/>
    </location>
</feature>
<dbReference type="GO" id="GO:0010017">
    <property type="term" value="P:red or far-red light signaling pathway"/>
    <property type="evidence" value="ECO:0007669"/>
    <property type="project" value="UniProtKB-ARBA"/>
</dbReference>
<protein>
    <submittedName>
        <fullName evidence="8 9">Transcription factor PIF4</fullName>
    </submittedName>
</protein>
<dbReference type="InterPro" id="IPR011598">
    <property type="entry name" value="bHLH_dom"/>
</dbReference>
<dbReference type="InterPro" id="IPR044273">
    <property type="entry name" value="PIF3-like"/>
</dbReference>
<reference evidence="8 9" key="1">
    <citation type="submission" date="2025-04" db="UniProtKB">
        <authorList>
            <consortium name="RefSeq"/>
        </authorList>
    </citation>
    <scope>IDENTIFICATION</scope>
</reference>
<dbReference type="Gene3D" id="4.10.280.10">
    <property type="entry name" value="Helix-loop-helix DNA-binding domain"/>
    <property type="match status" value="1"/>
</dbReference>
<feature type="compositionally biased region" description="Basic and acidic residues" evidence="5">
    <location>
        <begin position="309"/>
        <end position="324"/>
    </location>
</feature>
<dbReference type="PROSITE" id="PS50888">
    <property type="entry name" value="BHLH"/>
    <property type="match status" value="1"/>
</dbReference>
<feature type="region of interest" description="Disordered" evidence="5">
    <location>
        <begin position="225"/>
        <end position="324"/>
    </location>
</feature>
<organism evidence="7 8">
    <name type="scientific">Sesamum indicum</name>
    <name type="common">Oriental sesame</name>
    <name type="synonym">Sesamum orientale</name>
    <dbReference type="NCBI Taxonomy" id="4182"/>
    <lineage>
        <taxon>Eukaryota</taxon>
        <taxon>Viridiplantae</taxon>
        <taxon>Streptophyta</taxon>
        <taxon>Embryophyta</taxon>
        <taxon>Tracheophyta</taxon>
        <taxon>Spermatophyta</taxon>
        <taxon>Magnoliopsida</taxon>
        <taxon>eudicotyledons</taxon>
        <taxon>Gunneridae</taxon>
        <taxon>Pentapetalae</taxon>
        <taxon>asterids</taxon>
        <taxon>lamiids</taxon>
        <taxon>Lamiales</taxon>
        <taxon>Pedaliaceae</taxon>
        <taxon>Sesamum</taxon>
    </lineage>
</organism>
<evidence type="ECO:0000256" key="2">
    <source>
        <dbReference type="ARBA" id="ARBA00023015"/>
    </source>
</evidence>
<dbReference type="SUPFAM" id="SSF47459">
    <property type="entry name" value="HLH, helix-loop-helix DNA-binding domain"/>
    <property type="match status" value="1"/>
</dbReference>
<dbReference type="RefSeq" id="XP_011100371.1">
    <property type="nucleotide sequence ID" value="XM_011102069.2"/>
</dbReference>
<dbReference type="PANTHER" id="PTHR46807">
    <property type="entry name" value="TRANSCRIPTION FACTOR PIF3"/>
    <property type="match status" value="1"/>
</dbReference>
<feature type="compositionally biased region" description="Polar residues" evidence="5">
    <location>
        <begin position="46"/>
        <end position="55"/>
    </location>
</feature>
<evidence type="ECO:0000313" key="8">
    <source>
        <dbReference type="RefSeq" id="XP_011100371.1"/>
    </source>
</evidence>
<dbReference type="PANTHER" id="PTHR46807:SF7">
    <property type="entry name" value="BHLH DOMAIN-CONTAINING PROTEIN"/>
    <property type="match status" value="1"/>
</dbReference>
<evidence type="ECO:0000256" key="3">
    <source>
        <dbReference type="ARBA" id="ARBA00023163"/>
    </source>
</evidence>
<feature type="compositionally biased region" description="Basic residues" evidence="5">
    <location>
        <begin position="298"/>
        <end position="308"/>
    </location>
</feature>
<keyword evidence="2" id="KW-0805">Transcription regulation</keyword>
<dbReference type="FunFam" id="4.10.280.10:FF:000004">
    <property type="entry name" value="Basic helix-loop-helix transcription factor"/>
    <property type="match status" value="1"/>
</dbReference>
<dbReference type="SMART" id="SM00353">
    <property type="entry name" value="HLH"/>
    <property type="match status" value="1"/>
</dbReference>
<evidence type="ECO:0000256" key="1">
    <source>
        <dbReference type="ARBA" id="ARBA00004123"/>
    </source>
</evidence>
<dbReference type="GO" id="GO:0005634">
    <property type="term" value="C:nucleus"/>
    <property type="evidence" value="ECO:0007669"/>
    <property type="project" value="UniProtKB-SubCell"/>
</dbReference>
<dbReference type="Pfam" id="PF00010">
    <property type="entry name" value="HLH"/>
    <property type="match status" value="1"/>
</dbReference>
<comment type="subcellular location">
    <subcellularLocation>
        <location evidence="1">Nucleus</location>
    </subcellularLocation>
</comment>
<name>A0A6I9UG34_SESIN</name>
<keyword evidence="4" id="KW-0539">Nucleus</keyword>
<accession>A0A6I9UG34</accession>
<evidence type="ECO:0000259" key="6">
    <source>
        <dbReference type="PROSITE" id="PS50888"/>
    </source>
</evidence>
<dbReference type="Proteomes" id="UP000504604">
    <property type="component" value="Linkage group LG16"/>
</dbReference>
<keyword evidence="7" id="KW-1185">Reference proteome</keyword>
<dbReference type="AlphaFoldDB" id="A0A6I9UG34"/>
<proteinExistence type="predicted"/>